<feature type="transmembrane region" description="Helical" evidence="1">
    <location>
        <begin position="138"/>
        <end position="156"/>
    </location>
</feature>
<evidence type="ECO:0000313" key="3">
    <source>
        <dbReference type="Proteomes" id="UP000604046"/>
    </source>
</evidence>
<keyword evidence="1" id="KW-1133">Transmembrane helix</keyword>
<dbReference type="EMBL" id="CAJNDS010000902">
    <property type="protein sequence ID" value="CAE7240042.1"/>
    <property type="molecule type" value="Genomic_DNA"/>
</dbReference>
<feature type="transmembrane region" description="Helical" evidence="1">
    <location>
        <begin position="168"/>
        <end position="187"/>
    </location>
</feature>
<organism evidence="2 3">
    <name type="scientific">Symbiodinium natans</name>
    <dbReference type="NCBI Taxonomy" id="878477"/>
    <lineage>
        <taxon>Eukaryota</taxon>
        <taxon>Sar</taxon>
        <taxon>Alveolata</taxon>
        <taxon>Dinophyceae</taxon>
        <taxon>Suessiales</taxon>
        <taxon>Symbiodiniaceae</taxon>
        <taxon>Symbiodinium</taxon>
    </lineage>
</organism>
<keyword evidence="1" id="KW-0472">Membrane</keyword>
<feature type="transmembrane region" description="Helical" evidence="1">
    <location>
        <begin position="256"/>
        <end position="276"/>
    </location>
</feature>
<dbReference type="OrthoDB" id="414942at2759"/>
<evidence type="ECO:0000256" key="1">
    <source>
        <dbReference type="SAM" id="Phobius"/>
    </source>
</evidence>
<name>A0A812L6L2_9DINO</name>
<keyword evidence="1" id="KW-0812">Transmembrane</keyword>
<dbReference type="Proteomes" id="UP000604046">
    <property type="component" value="Unassembled WGS sequence"/>
</dbReference>
<protein>
    <submittedName>
        <fullName evidence="2">Uncharacterized protein</fullName>
    </submittedName>
</protein>
<sequence length="301" mass="33701">MMFHSRTELFTSCGTCTEGLAVATCAAQEKHSSQVPFRHAAQIMGCCLTNHEPPKCVADNNCFRGWLAFDRCVELLDILSTWAYCRAAYQRMVDDNVGEPKGEIWVLSVIILLVSWFYTFLFHAFFLCKKSRLCQASACFLCFLTPLLVFLCVGLLEFTPATYATLGWLSLACLLLGSAGLFLIATTGTRMHGEVRDSAGLDIPILSFLWVCFMHTPKLKGATEFRGKNAYSEMLRMAQDVPCILISFIDVNVFGFSWYAVLNLSSSFLALLLYLYTLVEKWVPPPLGHRQIKFFGAVLPS</sequence>
<keyword evidence="3" id="KW-1185">Reference proteome</keyword>
<dbReference type="AlphaFoldDB" id="A0A812L6L2"/>
<comment type="caution">
    <text evidence="2">The sequence shown here is derived from an EMBL/GenBank/DDBJ whole genome shotgun (WGS) entry which is preliminary data.</text>
</comment>
<reference evidence="2" key="1">
    <citation type="submission" date="2021-02" db="EMBL/GenBank/DDBJ databases">
        <authorList>
            <person name="Dougan E. K."/>
            <person name="Rhodes N."/>
            <person name="Thang M."/>
            <person name="Chan C."/>
        </authorList>
    </citation>
    <scope>NUCLEOTIDE SEQUENCE</scope>
</reference>
<evidence type="ECO:0000313" key="2">
    <source>
        <dbReference type="EMBL" id="CAE7240042.1"/>
    </source>
</evidence>
<proteinExistence type="predicted"/>
<gene>
    <name evidence="2" type="ORF">SNAT2548_LOCUS10707</name>
</gene>
<feature type="transmembrane region" description="Helical" evidence="1">
    <location>
        <begin position="104"/>
        <end position="126"/>
    </location>
</feature>
<accession>A0A812L6L2</accession>